<evidence type="ECO:0000256" key="2">
    <source>
        <dbReference type="ARBA" id="ARBA00004514"/>
    </source>
</evidence>
<evidence type="ECO:0000256" key="6">
    <source>
        <dbReference type="ARBA" id="ARBA00022490"/>
    </source>
</evidence>
<proteinExistence type="inferred from homology"/>
<comment type="catalytic activity">
    <reaction evidence="10">
        <text>O-phospho-L-seryl-[protein] + H2O = L-seryl-[protein] + phosphate</text>
        <dbReference type="Rhea" id="RHEA:20629"/>
        <dbReference type="Rhea" id="RHEA-COMP:9863"/>
        <dbReference type="Rhea" id="RHEA-COMP:11604"/>
        <dbReference type="ChEBI" id="CHEBI:15377"/>
        <dbReference type="ChEBI" id="CHEBI:29999"/>
        <dbReference type="ChEBI" id="CHEBI:43474"/>
        <dbReference type="ChEBI" id="CHEBI:83421"/>
        <dbReference type="EC" id="3.1.3.16"/>
    </reaction>
</comment>
<dbReference type="FunFam" id="3.90.190.10:FF:000063">
    <property type="entry name" value="Dual specificity phosphatase 23"/>
    <property type="match status" value="1"/>
</dbReference>
<dbReference type="PROSITE" id="PS50054">
    <property type="entry name" value="TYR_PHOSPHATASE_DUAL"/>
    <property type="match status" value="1"/>
</dbReference>
<dbReference type="InterPro" id="IPR000387">
    <property type="entry name" value="Tyr_Pase_dom"/>
</dbReference>
<dbReference type="PROSITE" id="PS50056">
    <property type="entry name" value="TYR_PHOSPHATASE_2"/>
    <property type="match status" value="1"/>
</dbReference>
<evidence type="ECO:0000259" key="17">
    <source>
        <dbReference type="PROSITE" id="PS50056"/>
    </source>
</evidence>
<feature type="region of interest" description="Disordered" evidence="15">
    <location>
        <begin position="130"/>
        <end position="156"/>
    </location>
</feature>
<feature type="domain" description="Tyrosine-protein phosphatase" evidence="16">
    <location>
        <begin position="11"/>
        <end position="153"/>
    </location>
</feature>
<reference evidence="19" key="1">
    <citation type="journal article" date="2010" name="Nature">
        <title>The Amphimedon queenslandica genome and the evolution of animal complexity.</title>
        <authorList>
            <person name="Srivastava M."/>
            <person name="Simakov O."/>
            <person name="Chapman J."/>
            <person name="Fahey B."/>
            <person name="Gauthier M.E."/>
            <person name="Mitros T."/>
            <person name="Richards G.S."/>
            <person name="Conaco C."/>
            <person name="Dacre M."/>
            <person name="Hellsten U."/>
            <person name="Larroux C."/>
            <person name="Putnam N.H."/>
            <person name="Stanke M."/>
            <person name="Adamska M."/>
            <person name="Darling A."/>
            <person name="Degnan S.M."/>
            <person name="Oakley T.H."/>
            <person name="Plachetzki D.C."/>
            <person name="Zhai Y."/>
            <person name="Adamski M."/>
            <person name="Calcino A."/>
            <person name="Cummins S.F."/>
            <person name="Goodstein D.M."/>
            <person name="Harris C."/>
            <person name="Jackson D.J."/>
            <person name="Leys S.P."/>
            <person name="Shu S."/>
            <person name="Woodcroft B.J."/>
            <person name="Vervoort M."/>
            <person name="Kosik K.S."/>
            <person name="Manning G."/>
            <person name="Degnan B.M."/>
            <person name="Rokhsar D.S."/>
        </authorList>
    </citation>
    <scope>NUCLEOTIDE SEQUENCE [LARGE SCALE GENOMIC DNA]</scope>
</reference>
<dbReference type="InterPro" id="IPR057023">
    <property type="entry name" value="PTP-SAK"/>
</dbReference>
<evidence type="ECO:0000256" key="5">
    <source>
        <dbReference type="ARBA" id="ARBA00013081"/>
    </source>
</evidence>
<dbReference type="KEGG" id="aqu:100635828"/>
<evidence type="ECO:0000256" key="13">
    <source>
        <dbReference type="ARBA" id="ARBA00068789"/>
    </source>
</evidence>
<dbReference type="InterPro" id="IPR020422">
    <property type="entry name" value="TYR_PHOSPHATASE_DUAL_dom"/>
</dbReference>
<dbReference type="SUPFAM" id="SSF52799">
    <property type="entry name" value="(Phosphotyrosine protein) phosphatases II"/>
    <property type="match status" value="1"/>
</dbReference>
<dbReference type="InterPro" id="IPR029021">
    <property type="entry name" value="Prot-tyrosine_phosphatase-like"/>
</dbReference>
<dbReference type="EnsemblMetazoa" id="Aqu2.1.23747_001">
    <property type="protein sequence ID" value="Aqu2.1.23747_001"/>
    <property type="gene ID" value="Aqu2.1.23747"/>
</dbReference>
<comment type="function">
    <text evidence="12">Protein phosphatase that mediates dephosphorylation of proteins phosphorylated on Tyr and Ser/Thr residues. In vitro, it can dephosphorylate p44-ERK1 (MAPK3) but not p54 SAPK-beta (MAPK10) in vitro. Able to enhance activation of JNK and p38 (MAPK14).</text>
</comment>
<comment type="catalytic activity">
    <reaction evidence="11">
        <text>O-phospho-L-threonyl-[protein] + H2O = L-threonyl-[protein] + phosphate</text>
        <dbReference type="Rhea" id="RHEA:47004"/>
        <dbReference type="Rhea" id="RHEA-COMP:11060"/>
        <dbReference type="Rhea" id="RHEA-COMP:11605"/>
        <dbReference type="ChEBI" id="CHEBI:15377"/>
        <dbReference type="ChEBI" id="CHEBI:30013"/>
        <dbReference type="ChEBI" id="CHEBI:43474"/>
        <dbReference type="ChEBI" id="CHEBI:61977"/>
        <dbReference type="EC" id="3.1.3.16"/>
    </reaction>
</comment>
<dbReference type="EnsemblMetazoa" id="XM_003388742.3">
    <property type="protein sequence ID" value="XP_003388790.1"/>
    <property type="gene ID" value="LOC100635828"/>
</dbReference>
<dbReference type="Pfam" id="PF22784">
    <property type="entry name" value="PTP-SAK"/>
    <property type="match status" value="1"/>
</dbReference>
<evidence type="ECO:0000259" key="16">
    <source>
        <dbReference type="PROSITE" id="PS50054"/>
    </source>
</evidence>
<dbReference type="GO" id="GO:0005829">
    <property type="term" value="C:cytosol"/>
    <property type="evidence" value="ECO:0007669"/>
    <property type="project" value="UniProtKB-SubCell"/>
</dbReference>
<evidence type="ECO:0000256" key="9">
    <source>
        <dbReference type="ARBA" id="ARBA00023242"/>
    </source>
</evidence>
<dbReference type="InterPro" id="IPR003595">
    <property type="entry name" value="Tyr_Pase_cat"/>
</dbReference>
<evidence type="ECO:0000256" key="10">
    <source>
        <dbReference type="ARBA" id="ARBA00047761"/>
    </source>
</evidence>
<protein>
    <recommendedName>
        <fullName evidence="13">Dual specificity protein phosphatase 23</fullName>
        <ecNumber evidence="5">3.1.3.16</ecNumber>
        <ecNumber evidence="4">3.1.3.48</ecNumber>
    </recommendedName>
    <alternativeName>
        <fullName evidence="14">Low molecular mass dual specificity phosphatase 3</fullName>
    </alternativeName>
</protein>
<feature type="domain" description="Tyrosine specific protein phosphatases" evidence="17">
    <location>
        <begin position="80"/>
        <end position="142"/>
    </location>
</feature>
<dbReference type="GO" id="GO:0005634">
    <property type="term" value="C:nucleus"/>
    <property type="evidence" value="ECO:0007669"/>
    <property type="project" value="UniProtKB-SubCell"/>
</dbReference>
<accession>A0A1X7U745</accession>
<evidence type="ECO:0000256" key="14">
    <source>
        <dbReference type="ARBA" id="ARBA00081937"/>
    </source>
</evidence>
<dbReference type="STRING" id="400682.A0A1X7U745"/>
<name>A0A1X7U745_AMPQE</name>
<feature type="compositionally biased region" description="Basic and acidic residues" evidence="15">
    <location>
        <begin position="133"/>
        <end position="156"/>
    </location>
</feature>
<dbReference type="InterPro" id="IPR050561">
    <property type="entry name" value="PTP"/>
</dbReference>
<evidence type="ECO:0000256" key="3">
    <source>
        <dbReference type="ARBA" id="ARBA00008601"/>
    </source>
</evidence>
<evidence type="ECO:0000313" key="19">
    <source>
        <dbReference type="Proteomes" id="UP000007879"/>
    </source>
</evidence>
<comment type="subcellular location">
    <subcellularLocation>
        <location evidence="2">Cytoplasm</location>
        <location evidence="2">Cytosol</location>
    </subcellularLocation>
    <subcellularLocation>
        <location evidence="1">Nucleus</location>
    </subcellularLocation>
</comment>
<evidence type="ECO:0000256" key="7">
    <source>
        <dbReference type="ARBA" id="ARBA00022801"/>
    </source>
</evidence>
<dbReference type="GO" id="GO:0004725">
    <property type="term" value="F:protein tyrosine phosphatase activity"/>
    <property type="evidence" value="ECO:0007669"/>
    <property type="project" value="UniProtKB-EC"/>
</dbReference>
<dbReference type="PROSITE" id="PS00383">
    <property type="entry name" value="TYR_PHOSPHATASE_1"/>
    <property type="match status" value="1"/>
</dbReference>
<organism evidence="18">
    <name type="scientific">Amphimedon queenslandica</name>
    <name type="common">Sponge</name>
    <dbReference type="NCBI Taxonomy" id="400682"/>
    <lineage>
        <taxon>Eukaryota</taxon>
        <taxon>Metazoa</taxon>
        <taxon>Porifera</taxon>
        <taxon>Demospongiae</taxon>
        <taxon>Heteroscleromorpha</taxon>
        <taxon>Haplosclerida</taxon>
        <taxon>Niphatidae</taxon>
        <taxon>Amphimedon</taxon>
    </lineage>
</organism>
<sequence>MAFSRRSFSSRFSWFIEGKLAGMPWPEGDAVQFLADQGIRVLVNLTTEPASYQKVAESLGIRCITEDIPDFCPPSMEQIQKIMDLIDKSEGPVGIHCAMGCGRTGTILACYLVASEGYTADDAIVETRKRRKGSIETRRQEQAVKDYEESLKKGRQ</sequence>
<dbReference type="SMART" id="SM00404">
    <property type="entry name" value="PTPc_motif"/>
    <property type="match status" value="1"/>
</dbReference>
<evidence type="ECO:0000256" key="11">
    <source>
        <dbReference type="ARBA" id="ARBA00048336"/>
    </source>
</evidence>
<dbReference type="OrthoDB" id="432447at2759"/>
<keyword evidence="19" id="KW-1185">Reference proteome</keyword>
<evidence type="ECO:0000256" key="12">
    <source>
        <dbReference type="ARBA" id="ARBA00053915"/>
    </source>
</evidence>
<comment type="similarity">
    <text evidence="3">Belongs to the protein-tyrosine phosphatase family. Non-receptor class dual specificity subfamily.</text>
</comment>
<evidence type="ECO:0000256" key="8">
    <source>
        <dbReference type="ARBA" id="ARBA00022912"/>
    </source>
</evidence>
<dbReference type="EC" id="3.1.3.16" evidence="5"/>
<dbReference type="AlphaFoldDB" id="A0A1X7U745"/>
<dbReference type="Gene3D" id="3.90.190.10">
    <property type="entry name" value="Protein tyrosine phosphatase superfamily"/>
    <property type="match status" value="1"/>
</dbReference>
<keyword evidence="9" id="KW-0539">Nucleus</keyword>
<dbReference type="GO" id="GO:0004722">
    <property type="term" value="F:protein serine/threonine phosphatase activity"/>
    <property type="evidence" value="ECO:0007669"/>
    <property type="project" value="UniProtKB-EC"/>
</dbReference>
<dbReference type="Proteomes" id="UP000007879">
    <property type="component" value="Unassembled WGS sequence"/>
</dbReference>
<evidence type="ECO:0000256" key="1">
    <source>
        <dbReference type="ARBA" id="ARBA00004123"/>
    </source>
</evidence>
<gene>
    <name evidence="18" type="primary">100635828</name>
</gene>
<keyword evidence="8" id="KW-0904">Protein phosphatase</keyword>
<keyword evidence="7" id="KW-0378">Hydrolase</keyword>
<dbReference type="EC" id="3.1.3.48" evidence="4"/>
<dbReference type="InParanoid" id="A0A1X7U745"/>
<evidence type="ECO:0000256" key="4">
    <source>
        <dbReference type="ARBA" id="ARBA00013064"/>
    </source>
</evidence>
<reference evidence="18" key="2">
    <citation type="submission" date="2017-05" db="UniProtKB">
        <authorList>
            <consortium name="EnsemblMetazoa"/>
        </authorList>
    </citation>
    <scope>IDENTIFICATION</scope>
</reference>
<evidence type="ECO:0000313" key="18">
    <source>
        <dbReference type="EnsemblMetazoa" id="Aqu2.1.23747_001"/>
    </source>
</evidence>
<dbReference type="PANTHER" id="PTHR23339">
    <property type="entry name" value="TYROSINE SPECIFIC PROTEIN PHOSPHATASE AND DUAL SPECIFICITY PROTEIN PHOSPHATASE"/>
    <property type="match status" value="1"/>
</dbReference>
<evidence type="ECO:0000256" key="15">
    <source>
        <dbReference type="SAM" id="MobiDB-lite"/>
    </source>
</evidence>
<keyword evidence="6" id="KW-0963">Cytoplasm</keyword>
<dbReference type="InterPro" id="IPR016130">
    <property type="entry name" value="Tyr_Pase_AS"/>
</dbReference>